<accession>A0ABR4MVH9</accession>
<feature type="domain" description="C2" evidence="1">
    <location>
        <begin position="1"/>
        <end position="101"/>
    </location>
</feature>
<protein>
    <recommendedName>
        <fullName evidence="1">C2 domain-containing protein</fullName>
    </recommendedName>
</protein>
<dbReference type="Pfam" id="PF00168">
    <property type="entry name" value="C2"/>
    <property type="match status" value="1"/>
</dbReference>
<dbReference type="EMBL" id="JADGIZ020000128">
    <property type="protein sequence ID" value="KAL2911276.1"/>
    <property type="molecule type" value="Genomic_DNA"/>
</dbReference>
<dbReference type="PROSITE" id="PS50004">
    <property type="entry name" value="C2"/>
    <property type="match status" value="1"/>
</dbReference>
<keyword evidence="3" id="KW-1185">Reference proteome</keyword>
<evidence type="ECO:0000259" key="1">
    <source>
        <dbReference type="PROSITE" id="PS50004"/>
    </source>
</evidence>
<dbReference type="InterPro" id="IPR035892">
    <property type="entry name" value="C2_domain_sf"/>
</dbReference>
<gene>
    <name evidence="2" type="ORF">HK105_209256</name>
</gene>
<dbReference type="Proteomes" id="UP001527925">
    <property type="component" value="Unassembled WGS sequence"/>
</dbReference>
<evidence type="ECO:0000313" key="3">
    <source>
        <dbReference type="Proteomes" id="UP001527925"/>
    </source>
</evidence>
<name>A0ABR4MVH9_9FUNG</name>
<dbReference type="SMART" id="SM00239">
    <property type="entry name" value="C2"/>
    <property type="match status" value="1"/>
</dbReference>
<evidence type="ECO:0000313" key="2">
    <source>
        <dbReference type="EMBL" id="KAL2911276.1"/>
    </source>
</evidence>
<reference evidence="2 3" key="1">
    <citation type="submission" date="2023-09" db="EMBL/GenBank/DDBJ databases">
        <title>Pangenome analysis of Batrachochytrium dendrobatidis and related Chytrids.</title>
        <authorList>
            <person name="Yacoub M.N."/>
            <person name="Stajich J.E."/>
            <person name="James T.Y."/>
        </authorList>
    </citation>
    <scope>NUCLEOTIDE SEQUENCE [LARGE SCALE GENOMIC DNA]</scope>
    <source>
        <strain evidence="2 3">JEL0888</strain>
    </source>
</reference>
<sequence length="279" mass="31067">MVHGVLDVHAVAARDLKKTKLIGKINPYLTMRIDQIKQRTQAHSQTNDPSFNEHFKFDIIDGQDKLYLELFDDKTGPDAEIGTAVVDLSKTFASGTFDAWVQLQRPHTGQPSGEVRLVLQFFAMVMRPPIGTAMLMLRRSMLTSVMRLAQGAHGLNALADQGVQQGVQQPMQQPLQQPMQQPFQQPMQQPMQPPMQPPVYAMVPQQPPPPMPVSAYAVAQPMYAQPMPQPAYTYGAQPPQPMYAMAPQQPPPVFMAPPAYGVPQPMYPTAPPPPQTFYR</sequence>
<organism evidence="2 3">
    <name type="scientific">Polyrhizophydium stewartii</name>
    <dbReference type="NCBI Taxonomy" id="2732419"/>
    <lineage>
        <taxon>Eukaryota</taxon>
        <taxon>Fungi</taxon>
        <taxon>Fungi incertae sedis</taxon>
        <taxon>Chytridiomycota</taxon>
        <taxon>Chytridiomycota incertae sedis</taxon>
        <taxon>Chytridiomycetes</taxon>
        <taxon>Rhizophydiales</taxon>
        <taxon>Rhizophydiales incertae sedis</taxon>
        <taxon>Polyrhizophydium</taxon>
    </lineage>
</organism>
<proteinExistence type="predicted"/>
<dbReference type="SUPFAM" id="SSF49562">
    <property type="entry name" value="C2 domain (Calcium/lipid-binding domain, CaLB)"/>
    <property type="match status" value="1"/>
</dbReference>
<dbReference type="PANTHER" id="PTHR47052">
    <property type="entry name" value="CONSERVED SERINE PROLINE-RICH PROTEIN (AFU_ORTHOLOGUE AFUA_2G01790)"/>
    <property type="match status" value="1"/>
</dbReference>
<dbReference type="InterPro" id="IPR052981">
    <property type="entry name" value="Ingression_C2_domain"/>
</dbReference>
<comment type="caution">
    <text evidence="2">The sequence shown here is derived from an EMBL/GenBank/DDBJ whole genome shotgun (WGS) entry which is preliminary data.</text>
</comment>
<dbReference type="InterPro" id="IPR000008">
    <property type="entry name" value="C2_dom"/>
</dbReference>
<dbReference type="PANTHER" id="PTHR47052:SF3">
    <property type="entry name" value="INGRESSION PROTEIN 1"/>
    <property type="match status" value="1"/>
</dbReference>
<dbReference type="Gene3D" id="2.60.40.150">
    <property type="entry name" value="C2 domain"/>
    <property type="match status" value="1"/>
</dbReference>